<dbReference type="CDD" id="cd23399">
    <property type="entry name" value="beta-trefoil_ABD_ABFB"/>
    <property type="match status" value="1"/>
</dbReference>
<keyword evidence="4" id="KW-1185">Reference proteome</keyword>
<dbReference type="EMBL" id="JAGIOO010000001">
    <property type="protein sequence ID" value="MBP2478681.1"/>
    <property type="molecule type" value="Genomic_DNA"/>
</dbReference>
<comment type="caution">
    <text evidence="3">The sequence shown here is derived from an EMBL/GenBank/DDBJ whole genome shotgun (WGS) entry which is preliminary data.</text>
</comment>
<evidence type="ECO:0000259" key="2">
    <source>
        <dbReference type="Pfam" id="PF05270"/>
    </source>
</evidence>
<accession>A0ABS5AQ36</accession>
<dbReference type="Proteomes" id="UP001519363">
    <property type="component" value="Unassembled WGS sequence"/>
</dbReference>
<dbReference type="SUPFAM" id="SSF110221">
    <property type="entry name" value="AbfB domain"/>
    <property type="match status" value="1"/>
</dbReference>
<evidence type="ECO:0000256" key="1">
    <source>
        <dbReference type="SAM" id="SignalP"/>
    </source>
</evidence>
<evidence type="ECO:0000313" key="3">
    <source>
        <dbReference type="EMBL" id="MBP2478681.1"/>
    </source>
</evidence>
<dbReference type="InterPro" id="IPR005506">
    <property type="entry name" value="DUF312_ALF"/>
</dbReference>
<dbReference type="RefSeq" id="WP_209707635.1">
    <property type="nucleotide sequence ID" value="NZ_JAGIOO010000001.1"/>
</dbReference>
<feature type="signal peptide" evidence="1">
    <location>
        <begin position="1"/>
        <end position="38"/>
    </location>
</feature>
<name>A0ABS5AQ36_9PSEU</name>
<dbReference type="Pfam" id="PF03752">
    <property type="entry name" value="ALF"/>
    <property type="match status" value="1"/>
</dbReference>
<feature type="chain" id="PRO_5046621797" description="Alpha-L-arabinofuranosidase B arabinose-binding domain-containing protein" evidence="1">
    <location>
        <begin position="39"/>
        <end position="512"/>
    </location>
</feature>
<dbReference type="Pfam" id="PF05270">
    <property type="entry name" value="AbfB"/>
    <property type="match status" value="1"/>
</dbReference>
<dbReference type="InterPro" id="IPR007934">
    <property type="entry name" value="AbfB_ABD"/>
</dbReference>
<feature type="domain" description="Alpha-L-arabinofuranosidase B arabinose-binding" evidence="2">
    <location>
        <begin position="365"/>
        <end position="503"/>
    </location>
</feature>
<dbReference type="Gene3D" id="2.80.10.50">
    <property type="match status" value="1"/>
</dbReference>
<proteinExistence type="predicted"/>
<evidence type="ECO:0000313" key="4">
    <source>
        <dbReference type="Proteomes" id="UP001519363"/>
    </source>
</evidence>
<reference evidence="3 4" key="1">
    <citation type="submission" date="2021-03" db="EMBL/GenBank/DDBJ databases">
        <title>Sequencing the genomes of 1000 actinobacteria strains.</title>
        <authorList>
            <person name="Klenk H.-P."/>
        </authorList>
    </citation>
    <scope>NUCLEOTIDE SEQUENCE [LARGE SCALE GENOMIC DNA]</scope>
    <source>
        <strain evidence="3 4">DSM 44580</strain>
    </source>
</reference>
<dbReference type="InterPro" id="IPR036195">
    <property type="entry name" value="AbfB_ABD_sf"/>
</dbReference>
<protein>
    <recommendedName>
        <fullName evidence="2">Alpha-L-arabinofuranosidase B arabinose-binding domain-containing protein</fullName>
    </recommendedName>
</protein>
<organism evidence="3 4">
    <name type="scientific">Crossiella equi</name>
    <dbReference type="NCBI Taxonomy" id="130796"/>
    <lineage>
        <taxon>Bacteria</taxon>
        <taxon>Bacillati</taxon>
        <taxon>Actinomycetota</taxon>
        <taxon>Actinomycetes</taxon>
        <taxon>Pseudonocardiales</taxon>
        <taxon>Pseudonocardiaceae</taxon>
        <taxon>Crossiella</taxon>
    </lineage>
</organism>
<keyword evidence="1" id="KW-0732">Signal</keyword>
<sequence length="512" mass="56215">MSQHRAVQKSVRTRLVRFTAAVALLACGLAVVPGTALAAPGAKPAAGARDEQPATFDERLRAAEAAGLGDDAWRLARLEDKPFLVELWRAPVGPEVRAAVELAMQVDSPGEFGRVIRTGVREAAARDKAQAGDTRVTRVDRDDRRRATALLGVVATPELLRLNTRDFLLALWQRTTGAETRKALLTAAHGGHEEWRTFFDGAMWQAVFADQDTAREALPEAERPARLEREARLRAAAVFGAVAFPALLEHHDWSYLSILLTKAAPGGPLAIELRRTLDSNDPAVLRKFLAEGIHLARTEETKRDQAQIGDDLRIAILRRIERTRTTGMNPALYAAGQKALDGSQADLRRFVETGQFTVLRQSFQVTTPGLPGTLFVRHAQGLGAISPVDGSSSELDKQDSTFVVKPGLADKDCYSLESANIPGAYLRHQSFRIKLADQDGSQVFAEDATFCAAKTQTGSRLESLNMKGRYLRHFRGEIWLADTSGAHEFDSGHMFTEDTTWKVTDPWAPQPR</sequence>
<gene>
    <name evidence="3" type="ORF">JOF53_007553</name>
</gene>